<dbReference type="EMBL" id="CAQQ02001750">
    <property type="status" value="NOT_ANNOTATED_CDS"/>
    <property type="molecule type" value="Genomic_DNA"/>
</dbReference>
<dbReference type="GO" id="GO:0005615">
    <property type="term" value="C:extracellular space"/>
    <property type="evidence" value="ECO:0007669"/>
    <property type="project" value="TreeGrafter"/>
</dbReference>
<keyword evidence="8" id="KW-1185">Reference proteome</keyword>
<dbReference type="PANTHER" id="PTHR10083:SF374">
    <property type="entry name" value="BPTI_KUNITZ INHIBITOR DOMAIN-CONTAINING PROTEIN"/>
    <property type="match status" value="1"/>
</dbReference>
<dbReference type="InterPro" id="IPR050098">
    <property type="entry name" value="TFPI/VKTCI-like"/>
</dbReference>
<evidence type="ECO:0000256" key="2">
    <source>
        <dbReference type="ARBA" id="ARBA00022900"/>
    </source>
</evidence>
<keyword evidence="2" id="KW-0722">Serine protease inhibitor</keyword>
<feature type="signal peptide" evidence="5">
    <location>
        <begin position="1"/>
        <end position="23"/>
    </location>
</feature>
<dbReference type="AlphaFoldDB" id="T1GX20"/>
<dbReference type="Pfam" id="PF00014">
    <property type="entry name" value="Kunitz_BPTI"/>
    <property type="match status" value="1"/>
</dbReference>
<dbReference type="SMART" id="SM00131">
    <property type="entry name" value="KU"/>
    <property type="match status" value="1"/>
</dbReference>
<feature type="chain" id="PRO_5004588575" description="BPTI/Kunitz inhibitor domain-containing protein" evidence="5">
    <location>
        <begin position="24"/>
        <end position="187"/>
    </location>
</feature>
<dbReference type="SUPFAM" id="SSF57362">
    <property type="entry name" value="BPTI-like"/>
    <property type="match status" value="1"/>
</dbReference>
<reference evidence="7" key="2">
    <citation type="submission" date="2015-06" db="UniProtKB">
        <authorList>
            <consortium name="EnsemblMetazoa"/>
        </authorList>
    </citation>
    <scope>IDENTIFICATION</scope>
</reference>
<dbReference type="PROSITE" id="PS50279">
    <property type="entry name" value="BPTI_KUNITZ_2"/>
    <property type="match status" value="1"/>
</dbReference>
<evidence type="ECO:0000256" key="1">
    <source>
        <dbReference type="ARBA" id="ARBA00022690"/>
    </source>
</evidence>
<evidence type="ECO:0000256" key="5">
    <source>
        <dbReference type="SAM" id="SignalP"/>
    </source>
</evidence>
<reference evidence="8" key="1">
    <citation type="submission" date="2013-02" db="EMBL/GenBank/DDBJ databases">
        <authorList>
            <person name="Hughes D."/>
        </authorList>
    </citation>
    <scope>NUCLEOTIDE SEQUENCE</scope>
    <source>
        <strain>Durham</strain>
        <strain evidence="8">NC isolate 2 -- Noor lab</strain>
    </source>
</reference>
<name>T1GX20_MEGSC</name>
<proteinExistence type="predicted"/>
<keyword evidence="3" id="KW-1015">Disulfide bond</keyword>
<dbReference type="GO" id="GO:0004867">
    <property type="term" value="F:serine-type endopeptidase inhibitor activity"/>
    <property type="evidence" value="ECO:0007669"/>
    <property type="project" value="UniProtKB-KW"/>
</dbReference>
<protein>
    <recommendedName>
        <fullName evidence="6">BPTI/Kunitz inhibitor domain-containing protein</fullName>
    </recommendedName>
</protein>
<dbReference type="InterPro" id="IPR002223">
    <property type="entry name" value="Kunitz_BPTI"/>
</dbReference>
<evidence type="ECO:0000256" key="3">
    <source>
        <dbReference type="ARBA" id="ARBA00023157"/>
    </source>
</evidence>
<feature type="domain" description="BPTI/Kunitz inhibitor" evidence="6">
    <location>
        <begin position="26"/>
        <end position="76"/>
    </location>
</feature>
<evidence type="ECO:0000313" key="8">
    <source>
        <dbReference type="Proteomes" id="UP000015102"/>
    </source>
</evidence>
<dbReference type="HOGENOM" id="CLU_1451120_0_0_1"/>
<evidence type="ECO:0000313" key="7">
    <source>
        <dbReference type="EnsemblMetazoa" id="MESCA008358-PA"/>
    </source>
</evidence>
<evidence type="ECO:0000256" key="4">
    <source>
        <dbReference type="SAM" id="MobiDB-lite"/>
    </source>
</evidence>
<accession>T1GX20</accession>
<organism evidence="7 8">
    <name type="scientific">Megaselia scalaris</name>
    <name type="common">Humpbacked fly</name>
    <name type="synonym">Phora scalaris</name>
    <dbReference type="NCBI Taxonomy" id="36166"/>
    <lineage>
        <taxon>Eukaryota</taxon>
        <taxon>Metazoa</taxon>
        <taxon>Ecdysozoa</taxon>
        <taxon>Arthropoda</taxon>
        <taxon>Hexapoda</taxon>
        <taxon>Insecta</taxon>
        <taxon>Pterygota</taxon>
        <taxon>Neoptera</taxon>
        <taxon>Endopterygota</taxon>
        <taxon>Diptera</taxon>
        <taxon>Brachycera</taxon>
        <taxon>Muscomorpha</taxon>
        <taxon>Platypezoidea</taxon>
        <taxon>Phoridae</taxon>
        <taxon>Megaseliini</taxon>
        <taxon>Megaselia</taxon>
    </lineage>
</organism>
<dbReference type="Gene3D" id="4.10.410.10">
    <property type="entry name" value="Pancreatic trypsin inhibitor Kunitz domain"/>
    <property type="match status" value="1"/>
</dbReference>
<evidence type="ECO:0000259" key="6">
    <source>
        <dbReference type="PROSITE" id="PS50279"/>
    </source>
</evidence>
<keyword evidence="5" id="KW-0732">Signal</keyword>
<dbReference type="InterPro" id="IPR036880">
    <property type="entry name" value="Kunitz_BPTI_sf"/>
</dbReference>
<dbReference type="Proteomes" id="UP000015102">
    <property type="component" value="Unassembled WGS sequence"/>
</dbReference>
<keyword evidence="1" id="KW-0646">Protease inhibitor</keyword>
<sequence>MIKYIFCVFTLIFLSSNIKIVYSKNCKLQVKKGACIKWANRHFYDINKKQCISYIYADCDKNDNNFQNLEACKEECVAVKKLKTVANESPSNSLLWVFQNSKKGSVPAKVPKNATKGSVKVTKNPTKGSVKVTKKPTKVPVTVPKSPPKTPVKVTKRPTKGSVKVTKNPAKTPVKVTKNPNPITPVK</sequence>
<feature type="region of interest" description="Disordered" evidence="4">
    <location>
        <begin position="107"/>
        <end position="187"/>
    </location>
</feature>
<dbReference type="PANTHER" id="PTHR10083">
    <property type="entry name" value="KUNITZ-TYPE PROTEASE INHIBITOR-RELATED"/>
    <property type="match status" value="1"/>
</dbReference>
<dbReference type="STRING" id="36166.T1GX20"/>
<dbReference type="EnsemblMetazoa" id="MESCA008358-RA">
    <property type="protein sequence ID" value="MESCA008358-PA"/>
    <property type="gene ID" value="MESCA008358"/>
</dbReference>